<name>A0ABD1UHB8_9LAMI</name>
<comment type="caution">
    <text evidence="2">The sequence shown here is derived from an EMBL/GenBank/DDBJ whole genome shotgun (WGS) entry which is preliminary data.</text>
</comment>
<dbReference type="SUPFAM" id="SSF56731">
    <property type="entry name" value="DNA primase core"/>
    <property type="match status" value="1"/>
</dbReference>
<dbReference type="PANTHER" id="PTHR12873:SF0">
    <property type="entry name" value="TWINKLE MTDNA HELICASE"/>
    <property type="match status" value="1"/>
</dbReference>
<dbReference type="EMBL" id="JBFOLK010000003">
    <property type="protein sequence ID" value="KAL2524361.1"/>
    <property type="molecule type" value="Genomic_DNA"/>
</dbReference>
<dbReference type="Pfam" id="PF13662">
    <property type="entry name" value="Toprim_4"/>
    <property type="match status" value="1"/>
</dbReference>
<accession>A0ABD1UHB8</accession>
<dbReference type="AlphaFoldDB" id="A0ABD1UHB8"/>
<evidence type="ECO:0000313" key="2">
    <source>
        <dbReference type="EMBL" id="KAL2524361.1"/>
    </source>
</evidence>
<sequence>MLLCCNAGNVKETNTEKILYGLDDIKGASDILIVEGEMDKLAMEEAGFKNCVSVPDGAPRKVSNKELPSAEKVHMYMGPSALRELIENAEHYPIKGLFNFKDYFTEIDQYYHQSLS</sequence>
<proteinExistence type="predicted"/>
<evidence type="ECO:0000259" key="1">
    <source>
        <dbReference type="Pfam" id="PF13662"/>
    </source>
</evidence>
<feature type="domain" description="Toprim" evidence="1">
    <location>
        <begin position="30"/>
        <end position="68"/>
    </location>
</feature>
<gene>
    <name evidence="2" type="ORF">Adt_09415</name>
</gene>
<dbReference type="Proteomes" id="UP001604336">
    <property type="component" value="Unassembled WGS sequence"/>
</dbReference>
<dbReference type="InterPro" id="IPR034154">
    <property type="entry name" value="TOPRIM_DnaG/twinkle"/>
</dbReference>
<evidence type="ECO:0000313" key="3">
    <source>
        <dbReference type="Proteomes" id="UP001604336"/>
    </source>
</evidence>
<reference evidence="3" key="1">
    <citation type="submission" date="2024-07" db="EMBL/GenBank/DDBJ databases">
        <title>Two chromosome-level genome assemblies of Korean endemic species Abeliophyllum distichum and Forsythia ovata (Oleaceae).</title>
        <authorList>
            <person name="Jang H."/>
        </authorList>
    </citation>
    <scope>NUCLEOTIDE SEQUENCE [LARGE SCALE GENOMIC DNA]</scope>
</reference>
<dbReference type="Gene3D" id="3.40.1360.10">
    <property type="match status" value="1"/>
</dbReference>
<keyword evidence="3" id="KW-1185">Reference proteome</keyword>
<organism evidence="2 3">
    <name type="scientific">Abeliophyllum distichum</name>
    <dbReference type="NCBI Taxonomy" id="126358"/>
    <lineage>
        <taxon>Eukaryota</taxon>
        <taxon>Viridiplantae</taxon>
        <taxon>Streptophyta</taxon>
        <taxon>Embryophyta</taxon>
        <taxon>Tracheophyta</taxon>
        <taxon>Spermatophyta</taxon>
        <taxon>Magnoliopsida</taxon>
        <taxon>eudicotyledons</taxon>
        <taxon>Gunneridae</taxon>
        <taxon>Pentapetalae</taxon>
        <taxon>asterids</taxon>
        <taxon>lamiids</taxon>
        <taxon>Lamiales</taxon>
        <taxon>Oleaceae</taxon>
        <taxon>Forsythieae</taxon>
        <taxon>Abeliophyllum</taxon>
    </lineage>
</organism>
<dbReference type="InterPro" id="IPR006171">
    <property type="entry name" value="TOPRIM_dom"/>
</dbReference>
<dbReference type="PANTHER" id="PTHR12873">
    <property type="entry name" value="T7-LIKE MITOCHONDRIAL DNA HELICASE"/>
    <property type="match status" value="1"/>
</dbReference>
<protein>
    <submittedName>
        <fullName evidence="2">Primaseprotein</fullName>
    </submittedName>
</protein>
<dbReference type="InterPro" id="IPR027032">
    <property type="entry name" value="Twinkle-like"/>
</dbReference>
<dbReference type="CDD" id="cd01029">
    <property type="entry name" value="TOPRIM_primases"/>
    <property type="match status" value="1"/>
</dbReference>